<proteinExistence type="predicted"/>
<dbReference type="RefSeq" id="WP_146593820.1">
    <property type="nucleotide sequence ID" value="NZ_SJPT01000002.1"/>
</dbReference>
<dbReference type="InterPro" id="IPR029063">
    <property type="entry name" value="SAM-dependent_MTases_sf"/>
</dbReference>
<dbReference type="AlphaFoldDB" id="A0A5C6CM37"/>
<reference evidence="2 3" key="1">
    <citation type="submission" date="2019-02" db="EMBL/GenBank/DDBJ databases">
        <title>Deep-cultivation of Planctomycetes and their phenomic and genomic characterization uncovers novel biology.</title>
        <authorList>
            <person name="Wiegand S."/>
            <person name="Jogler M."/>
            <person name="Boedeker C."/>
            <person name="Pinto D."/>
            <person name="Vollmers J."/>
            <person name="Rivas-Marin E."/>
            <person name="Kohn T."/>
            <person name="Peeters S.H."/>
            <person name="Heuer A."/>
            <person name="Rast P."/>
            <person name="Oberbeckmann S."/>
            <person name="Bunk B."/>
            <person name="Jeske O."/>
            <person name="Meyerdierks A."/>
            <person name="Storesund J.E."/>
            <person name="Kallscheuer N."/>
            <person name="Luecker S."/>
            <person name="Lage O.M."/>
            <person name="Pohl T."/>
            <person name="Merkel B.J."/>
            <person name="Hornburger P."/>
            <person name="Mueller R.-W."/>
            <person name="Bruemmer F."/>
            <person name="Labrenz M."/>
            <person name="Spormann A.M."/>
            <person name="Op Den Camp H."/>
            <person name="Overmann J."/>
            <person name="Amann R."/>
            <person name="Jetten M.S.M."/>
            <person name="Mascher T."/>
            <person name="Medema M.H."/>
            <person name="Devos D.P."/>
            <person name="Kaster A.-K."/>
            <person name="Ovreas L."/>
            <person name="Rohde M."/>
            <person name="Galperin M.Y."/>
            <person name="Jogler C."/>
        </authorList>
    </citation>
    <scope>NUCLEOTIDE SEQUENCE [LARGE SCALE GENOMIC DNA]</scope>
    <source>
        <strain evidence="2 3">Pla52o</strain>
    </source>
</reference>
<evidence type="ECO:0000313" key="3">
    <source>
        <dbReference type="Proteomes" id="UP000316304"/>
    </source>
</evidence>
<comment type="caution">
    <text evidence="2">The sequence shown here is derived from an EMBL/GenBank/DDBJ whole genome shotgun (WGS) entry which is preliminary data.</text>
</comment>
<organism evidence="2 3">
    <name type="scientific">Novipirellula galeiformis</name>
    <dbReference type="NCBI Taxonomy" id="2528004"/>
    <lineage>
        <taxon>Bacteria</taxon>
        <taxon>Pseudomonadati</taxon>
        <taxon>Planctomycetota</taxon>
        <taxon>Planctomycetia</taxon>
        <taxon>Pirellulales</taxon>
        <taxon>Pirellulaceae</taxon>
        <taxon>Novipirellula</taxon>
    </lineage>
</organism>
<dbReference type="Pfam" id="PF13649">
    <property type="entry name" value="Methyltransf_25"/>
    <property type="match status" value="1"/>
</dbReference>
<feature type="domain" description="Methyltransferase" evidence="1">
    <location>
        <begin position="63"/>
        <end position="162"/>
    </location>
</feature>
<dbReference type="InterPro" id="IPR041698">
    <property type="entry name" value="Methyltransf_25"/>
</dbReference>
<dbReference type="SUPFAM" id="SSF53335">
    <property type="entry name" value="S-adenosyl-L-methionine-dependent methyltransferases"/>
    <property type="match status" value="1"/>
</dbReference>
<sequence>MPLTVQPSSATQTSRATSFAKQALQVLKAWMKQPTQVATICPSSPFLTENIAERECVRCASSVVELGPGAGGTTSALLSQMRPDSRLLAIEKTAAFMDALQEITDPRLTPLIGDAADLIELLERNQIGRPDVIVSGVPFSSLSPSVAKAIVESVYEVLKPGGTFIAYQVRSDIDDYARPLFGPPHAKLIPLNLPPLTVFTWQKLEASNASNAD</sequence>
<dbReference type="Proteomes" id="UP000316304">
    <property type="component" value="Unassembled WGS sequence"/>
</dbReference>
<evidence type="ECO:0000259" key="1">
    <source>
        <dbReference type="Pfam" id="PF13649"/>
    </source>
</evidence>
<gene>
    <name evidence="2" type="ORF">Pla52o_14330</name>
</gene>
<evidence type="ECO:0000313" key="2">
    <source>
        <dbReference type="EMBL" id="TWU25135.1"/>
    </source>
</evidence>
<keyword evidence="3" id="KW-1185">Reference proteome</keyword>
<dbReference type="CDD" id="cd02440">
    <property type="entry name" value="AdoMet_MTases"/>
    <property type="match status" value="1"/>
</dbReference>
<dbReference type="OrthoDB" id="9805585at2"/>
<accession>A0A5C6CM37</accession>
<name>A0A5C6CM37_9BACT</name>
<dbReference type="Gene3D" id="3.40.50.150">
    <property type="entry name" value="Vaccinia Virus protein VP39"/>
    <property type="match status" value="1"/>
</dbReference>
<protein>
    <recommendedName>
        <fullName evidence="1">Methyltransferase domain-containing protein</fullName>
    </recommendedName>
</protein>
<dbReference type="EMBL" id="SJPT01000002">
    <property type="protein sequence ID" value="TWU25135.1"/>
    <property type="molecule type" value="Genomic_DNA"/>
</dbReference>